<name>A0A3S7UWP6_9BACT</name>
<dbReference type="EMBL" id="MH908895">
    <property type="protein sequence ID" value="AYM53157.1"/>
    <property type="molecule type" value="Genomic_DNA"/>
</dbReference>
<dbReference type="AlphaFoldDB" id="A0A3S7UWP6"/>
<protein>
    <submittedName>
        <fullName evidence="1">Uncharacterized protein</fullName>
    </submittedName>
</protein>
<proteinExistence type="predicted"/>
<sequence>MKPEIVINLLTPLALDDCRWGDRILQALVAEMPALTPAKYGNHTPLSHDYDVDMPLQRETWRWPFTWKSRSPLSEGTIWPQLLDRPGHATVVLRTLQSHKLDCAQLSRVLQVWAAMLRPDIAFIDFETEAELARRQAQGRALPQSQSWTPHQLRRALPDLAWTTIFGPPYVALIGRERLLSAPVHRVIEDAGLIHLQLSPDILDLERDPQTLSTIREGAIDHLGRQFFLGPDMARFCAPTFDFGARGQLPPRADPEAICAALIRDLSEDVTAALAGAAGMHLPQIRTVDHDDRAERVVFVLEPVPADPQVALLEVERRLHNRALGCSAFAIARAETDSAGRPTVTIHARHESGHAAAVALPLPFTGLAEAVTIAPRPFLLLDRPPS</sequence>
<evidence type="ECO:0000313" key="1">
    <source>
        <dbReference type="EMBL" id="AYM53157.1"/>
    </source>
</evidence>
<accession>A0A3S7UWP6</accession>
<reference evidence="1" key="1">
    <citation type="journal article" date="2018" name="J. Ind. Microbiol. Biotechnol.">
        <title>Genome mining reveals uncommon alkylpyrones as type III PKS products from myxobacteria.</title>
        <authorList>
            <person name="Hug J.J."/>
            <person name="Panter F."/>
            <person name="Krug D."/>
            <person name="Muller R."/>
        </authorList>
    </citation>
    <scope>NUCLEOTIDE SEQUENCE</scope>
    <source>
        <strain evidence="1">MNa10638</strain>
    </source>
</reference>
<organism evidence="1">
    <name type="scientific">Pseudenhygromyxa salsuginis</name>
    <dbReference type="NCBI Taxonomy" id="442868"/>
    <lineage>
        <taxon>Bacteria</taxon>
        <taxon>Pseudomonadati</taxon>
        <taxon>Myxococcota</taxon>
        <taxon>Polyangia</taxon>
        <taxon>Nannocystales</taxon>
        <taxon>Nannocystaceae</taxon>
        <taxon>Pseudenhygromyxa</taxon>
    </lineage>
</organism>